<dbReference type="Proteomes" id="UP001497680">
    <property type="component" value="Unassembled WGS sequence"/>
</dbReference>
<comment type="caution">
    <text evidence="1">The sequence shown here is derived from an EMBL/GenBank/DDBJ whole genome shotgun (WGS) entry which is preliminary data.</text>
</comment>
<reference evidence="1 2" key="1">
    <citation type="journal article" date="2022" name="New Phytol.">
        <title>Ecological generalism drives hyperdiversity of secondary metabolite gene clusters in xylarialean endophytes.</title>
        <authorList>
            <person name="Franco M.E.E."/>
            <person name="Wisecaver J.H."/>
            <person name="Arnold A.E."/>
            <person name="Ju Y.M."/>
            <person name="Slot J.C."/>
            <person name="Ahrendt S."/>
            <person name="Moore L.P."/>
            <person name="Eastman K.E."/>
            <person name="Scott K."/>
            <person name="Konkel Z."/>
            <person name="Mondo S.J."/>
            <person name="Kuo A."/>
            <person name="Hayes R.D."/>
            <person name="Haridas S."/>
            <person name="Andreopoulos B."/>
            <person name="Riley R."/>
            <person name="LaButti K."/>
            <person name="Pangilinan J."/>
            <person name="Lipzen A."/>
            <person name="Amirebrahimi M."/>
            <person name="Yan J."/>
            <person name="Adam C."/>
            <person name="Keymanesh K."/>
            <person name="Ng V."/>
            <person name="Louie K."/>
            <person name="Northen T."/>
            <person name="Drula E."/>
            <person name="Henrissat B."/>
            <person name="Hsieh H.M."/>
            <person name="Youens-Clark K."/>
            <person name="Lutzoni F."/>
            <person name="Miadlikowska J."/>
            <person name="Eastwood D.C."/>
            <person name="Hamelin R.C."/>
            <person name="Grigoriev I.V."/>
            <person name="U'Ren J.M."/>
        </authorList>
    </citation>
    <scope>NUCLEOTIDE SEQUENCE [LARGE SCALE GENOMIC DNA]</scope>
    <source>
        <strain evidence="1 2">ER1909</strain>
    </source>
</reference>
<name>A0ACC0D0K0_9PEZI</name>
<evidence type="ECO:0000313" key="1">
    <source>
        <dbReference type="EMBL" id="KAI6086248.1"/>
    </source>
</evidence>
<proteinExistence type="predicted"/>
<accession>A0ACC0D0K0</accession>
<sequence length="248" mass="25977">MYSTKEILPGEGLEAVPDRTAPESLHPQHFEWCQSAKPQWQMAMPAEDSSLREKQKVPRIAGFRRTTFWLLVTLCVVMALAIGLGAGLGIEKKNNNTKNTGTSADSGPTMNGAATSTPAVSSTISSMTSGTTTSSTSTSSTVAATSGAIAVSGCPGRNDSSMTEGKLTYKILCDFDLSGTSSVNTVLSSFEQCLQLCDSLNTHQGRDDIGCIFNESGVNDQTPGSCWCKGGVGVRVIPNPGIMVGTPI</sequence>
<dbReference type="EMBL" id="MU394317">
    <property type="protein sequence ID" value="KAI6086248.1"/>
    <property type="molecule type" value="Genomic_DNA"/>
</dbReference>
<keyword evidence="2" id="KW-1185">Reference proteome</keyword>
<protein>
    <submittedName>
        <fullName evidence="1">Uncharacterized protein</fullName>
    </submittedName>
</protein>
<evidence type="ECO:0000313" key="2">
    <source>
        <dbReference type="Proteomes" id="UP001497680"/>
    </source>
</evidence>
<organism evidence="1 2">
    <name type="scientific">Hypoxylon rubiginosum</name>
    <dbReference type="NCBI Taxonomy" id="110542"/>
    <lineage>
        <taxon>Eukaryota</taxon>
        <taxon>Fungi</taxon>
        <taxon>Dikarya</taxon>
        <taxon>Ascomycota</taxon>
        <taxon>Pezizomycotina</taxon>
        <taxon>Sordariomycetes</taxon>
        <taxon>Xylariomycetidae</taxon>
        <taxon>Xylariales</taxon>
        <taxon>Hypoxylaceae</taxon>
        <taxon>Hypoxylon</taxon>
    </lineage>
</organism>
<gene>
    <name evidence="1" type="ORF">F4821DRAFT_131068</name>
</gene>